<dbReference type="AlphaFoldDB" id="A0A4Z2IJQ5"/>
<dbReference type="InterPro" id="IPR002999">
    <property type="entry name" value="Tudor"/>
</dbReference>
<dbReference type="PANTHER" id="PTHR22948:SF29">
    <property type="entry name" value="FI02030P-RELATED"/>
    <property type="match status" value="1"/>
</dbReference>
<comment type="caution">
    <text evidence="3">The sequence shown here is derived from an EMBL/GenBank/DDBJ whole genome shotgun (WGS) entry which is preliminary data.</text>
</comment>
<evidence type="ECO:0000256" key="1">
    <source>
        <dbReference type="SAM" id="MobiDB-lite"/>
    </source>
</evidence>
<reference evidence="3 4" key="1">
    <citation type="submission" date="2019-03" db="EMBL/GenBank/DDBJ databases">
        <title>First draft genome of Liparis tanakae, snailfish: a comprehensive survey of snailfish specific genes.</title>
        <authorList>
            <person name="Kim W."/>
            <person name="Song I."/>
            <person name="Jeong J.-H."/>
            <person name="Kim D."/>
            <person name="Kim S."/>
            <person name="Ryu S."/>
            <person name="Song J.Y."/>
            <person name="Lee S.K."/>
        </authorList>
    </citation>
    <scope>NUCLEOTIDE SEQUENCE [LARGE SCALE GENOMIC DNA]</scope>
    <source>
        <tissue evidence="3">Muscle</tissue>
    </source>
</reference>
<dbReference type="Gene3D" id="2.30.30.140">
    <property type="match status" value="3"/>
</dbReference>
<dbReference type="PROSITE" id="PS50304">
    <property type="entry name" value="TUDOR"/>
    <property type="match status" value="3"/>
</dbReference>
<dbReference type="Gene3D" id="2.40.50.90">
    <property type="match status" value="3"/>
</dbReference>
<gene>
    <name evidence="3" type="primary">tdrd1_1</name>
    <name evidence="3" type="ORF">EYF80_011480</name>
</gene>
<dbReference type="OrthoDB" id="9989103at2759"/>
<feature type="region of interest" description="Disordered" evidence="1">
    <location>
        <begin position="1"/>
        <end position="21"/>
    </location>
</feature>
<name>A0A4Z2IJQ5_9TELE</name>
<feature type="domain" description="Tudor" evidence="2">
    <location>
        <begin position="89"/>
        <end position="147"/>
    </location>
</feature>
<evidence type="ECO:0000313" key="3">
    <source>
        <dbReference type="EMBL" id="TNN78240.1"/>
    </source>
</evidence>
<dbReference type="Proteomes" id="UP000314294">
    <property type="component" value="Unassembled WGS sequence"/>
</dbReference>
<organism evidence="3 4">
    <name type="scientific">Liparis tanakae</name>
    <name type="common">Tanaka's snailfish</name>
    <dbReference type="NCBI Taxonomy" id="230148"/>
    <lineage>
        <taxon>Eukaryota</taxon>
        <taxon>Metazoa</taxon>
        <taxon>Chordata</taxon>
        <taxon>Craniata</taxon>
        <taxon>Vertebrata</taxon>
        <taxon>Euteleostomi</taxon>
        <taxon>Actinopterygii</taxon>
        <taxon>Neopterygii</taxon>
        <taxon>Teleostei</taxon>
        <taxon>Neoteleostei</taxon>
        <taxon>Acanthomorphata</taxon>
        <taxon>Eupercaria</taxon>
        <taxon>Perciformes</taxon>
        <taxon>Cottioidei</taxon>
        <taxon>Cottales</taxon>
        <taxon>Liparidae</taxon>
        <taxon>Liparis</taxon>
    </lineage>
</organism>
<feature type="domain" description="Tudor" evidence="2">
    <location>
        <begin position="548"/>
        <end position="606"/>
    </location>
</feature>
<accession>A0A4Z2IJQ5</accession>
<sequence length="692" mass="78059">MDKEIQDGQGDSEITQQRSLPSCPEGNVNVCSYKWPKISHNGTEEVYASCIAGPHHCWCQYTNSEDLDMVSKLAQEAGQTQQDKIFPETLGPGSPCLAQFSSDQQWYRAQIISRVDDAFHVLFIDYGNESDVDVENVRSLPQGLLEKAPQAFLCSLSGFDESKGSWNDEVYEVFNNLLVDKPLKLTVLNMVDHSEATVPQYAVDIECEGAIVNAAMLKYWKPVAKILTLIDHSERETFLQDIQTESNVKQANVSKVNVNTCMYRKPNFSNNKQEEVYASCIVQPHYFWCQHTKTEELSRVTELAQEAGQTQQDMTFPETLGPGSPCLAQFSSDQQWYRAQVICRVGHAFTVLFIDYGNESEADVKNVRSLTQGLLEEAPQAFLCSLSGFDESKGSWNDDVYDDFYNLLVDKPLKLTVFNMDDPSEAAVPQYAVEVESDGVIVNAAMQKHWKPVAEGCVSIEHPEEETVLRDIQPSSMTPLNVSKVDVNACMYMKPHFSKNTKEVVYASCIVHPHYFWCQYDNPEELSRVSELAQEEGKMQQNEMFPETLGPGSPCLALFSSDDQWYRGQVMRRVDDAFCVLFIDYGNESDVDIKNVRSLTRGLLEKAPQAFLCSLKGFDESKGSWNEDVYDDFNNLLVDKPLKLTVFNMDDQSEAAVPQYEVEIECEGAVINTLMEKYWKGLDTDHALEGSG</sequence>
<evidence type="ECO:0000313" key="4">
    <source>
        <dbReference type="Proteomes" id="UP000314294"/>
    </source>
</evidence>
<feature type="domain" description="Tudor" evidence="2">
    <location>
        <begin position="319"/>
        <end position="377"/>
    </location>
</feature>
<dbReference type="EMBL" id="SRLO01000075">
    <property type="protein sequence ID" value="TNN78240.1"/>
    <property type="molecule type" value="Genomic_DNA"/>
</dbReference>
<protein>
    <submittedName>
        <fullName evidence="3">Tudor domain-containing protein 1</fullName>
    </submittedName>
</protein>
<dbReference type="InterPro" id="IPR035437">
    <property type="entry name" value="SNase_OB-fold_sf"/>
</dbReference>
<keyword evidence="4" id="KW-1185">Reference proteome</keyword>
<dbReference type="SUPFAM" id="SSF63748">
    <property type="entry name" value="Tudor/PWWP/MBT"/>
    <property type="match status" value="3"/>
</dbReference>
<dbReference type="FunFam" id="2.30.30.140:FF:000018">
    <property type="entry name" value="Serine/threonine-protein kinase 31"/>
    <property type="match status" value="2"/>
</dbReference>
<dbReference type="InterPro" id="IPR050621">
    <property type="entry name" value="Tudor_domain_containing"/>
</dbReference>
<dbReference type="Pfam" id="PF00567">
    <property type="entry name" value="TUDOR"/>
    <property type="match status" value="3"/>
</dbReference>
<evidence type="ECO:0000259" key="2">
    <source>
        <dbReference type="PROSITE" id="PS50304"/>
    </source>
</evidence>
<dbReference type="SMART" id="SM00333">
    <property type="entry name" value="TUDOR"/>
    <property type="match status" value="3"/>
</dbReference>
<dbReference type="PANTHER" id="PTHR22948">
    <property type="entry name" value="TUDOR DOMAIN CONTAINING PROTEIN"/>
    <property type="match status" value="1"/>
</dbReference>
<proteinExistence type="predicted"/>